<evidence type="ECO:0000256" key="4">
    <source>
        <dbReference type="ARBA" id="ARBA00007439"/>
    </source>
</evidence>
<evidence type="ECO:0000256" key="6">
    <source>
        <dbReference type="ARBA" id="ARBA00023277"/>
    </source>
</evidence>
<dbReference type="RefSeq" id="WP_100254672.1">
    <property type="nucleotide sequence ID" value="NZ_CP024870.1"/>
</dbReference>
<comment type="function">
    <text evidence="2 7">Converts N-acetylmannosamine-6-phosphate (ManNAc-6-P) to N-acetylglucosamine-6-phosphate (GlcNAc-6-P).</text>
</comment>
<dbReference type="InterPro" id="IPR011060">
    <property type="entry name" value="RibuloseP-bd_barrel"/>
</dbReference>
<dbReference type="EC" id="5.1.3.9" evidence="7"/>
<dbReference type="Pfam" id="PF04131">
    <property type="entry name" value="NanE"/>
    <property type="match status" value="1"/>
</dbReference>
<dbReference type="InterPro" id="IPR007260">
    <property type="entry name" value="NanE"/>
</dbReference>
<dbReference type="PANTHER" id="PTHR36204:SF1">
    <property type="entry name" value="N-ACETYLMANNOSAMINE-6-PHOSPHATE 2-EPIMERASE-RELATED"/>
    <property type="match status" value="1"/>
</dbReference>
<dbReference type="Proteomes" id="UP000231179">
    <property type="component" value="Chromosome"/>
</dbReference>
<evidence type="ECO:0000256" key="5">
    <source>
        <dbReference type="ARBA" id="ARBA00023235"/>
    </source>
</evidence>
<gene>
    <name evidence="7 8" type="primary">nanE</name>
    <name evidence="8" type="ORF">SCLAR_v1c08190</name>
</gene>
<dbReference type="GO" id="GO:0047465">
    <property type="term" value="F:N-acylglucosamine-6-phosphate 2-epimerase activity"/>
    <property type="evidence" value="ECO:0007669"/>
    <property type="project" value="UniProtKB-EC"/>
</dbReference>
<dbReference type="HAMAP" id="MF_01235">
    <property type="entry name" value="ManNAc6P_epimer"/>
    <property type="match status" value="1"/>
</dbReference>
<evidence type="ECO:0000256" key="3">
    <source>
        <dbReference type="ARBA" id="ARBA00005081"/>
    </source>
</evidence>
<dbReference type="GO" id="GO:0006053">
    <property type="term" value="P:N-acetylmannosamine catabolic process"/>
    <property type="evidence" value="ECO:0007669"/>
    <property type="project" value="TreeGrafter"/>
</dbReference>
<comment type="pathway">
    <text evidence="3 7">Amino-sugar metabolism; N-acetylneuraminate degradation; D-fructose 6-phosphate from N-acetylneuraminate: step 3/5.</text>
</comment>
<keyword evidence="9" id="KW-1185">Reference proteome</keyword>
<dbReference type="PANTHER" id="PTHR36204">
    <property type="entry name" value="N-ACETYLMANNOSAMINE-6-PHOSPHATE 2-EPIMERASE-RELATED"/>
    <property type="match status" value="1"/>
</dbReference>
<comment type="catalytic activity">
    <reaction evidence="1 7">
        <text>an N-acyl-D-glucosamine 6-phosphate = an N-acyl-D-mannosamine 6-phosphate</text>
        <dbReference type="Rhea" id="RHEA:23932"/>
        <dbReference type="ChEBI" id="CHEBI:57599"/>
        <dbReference type="ChEBI" id="CHEBI:57666"/>
        <dbReference type="EC" id="5.1.3.9"/>
    </reaction>
</comment>
<reference evidence="8 9" key="1">
    <citation type="submission" date="2017-11" db="EMBL/GenBank/DDBJ databases">
        <title>Complete genome sequence of Spiroplasma clarkii CN-5 (DSM 19994).</title>
        <authorList>
            <person name="Tsai Y.-M."/>
            <person name="Chang A."/>
            <person name="Lo W.-S."/>
            <person name="Kuo C.-H."/>
        </authorList>
    </citation>
    <scope>NUCLEOTIDE SEQUENCE [LARGE SCALE GENOMIC DNA]</scope>
    <source>
        <strain evidence="8 9">CN-5</strain>
    </source>
</reference>
<dbReference type="EMBL" id="CP024870">
    <property type="protein sequence ID" value="ATX71131.1"/>
    <property type="molecule type" value="Genomic_DNA"/>
</dbReference>
<proteinExistence type="inferred from homology"/>
<dbReference type="SUPFAM" id="SSF51366">
    <property type="entry name" value="Ribulose-phoshate binding barrel"/>
    <property type="match status" value="1"/>
</dbReference>
<dbReference type="Gene3D" id="3.20.20.70">
    <property type="entry name" value="Aldolase class I"/>
    <property type="match status" value="1"/>
</dbReference>
<name>A0A2K8KLC8_9MOLU</name>
<dbReference type="AlphaFoldDB" id="A0A2K8KLC8"/>
<dbReference type="GO" id="GO:0005975">
    <property type="term" value="P:carbohydrate metabolic process"/>
    <property type="evidence" value="ECO:0007669"/>
    <property type="project" value="UniProtKB-UniRule"/>
</dbReference>
<dbReference type="GO" id="GO:0019262">
    <property type="term" value="P:N-acetylneuraminate catabolic process"/>
    <property type="evidence" value="ECO:0007669"/>
    <property type="project" value="UniProtKB-UniRule"/>
</dbReference>
<evidence type="ECO:0000313" key="9">
    <source>
        <dbReference type="Proteomes" id="UP000231179"/>
    </source>
</evidence>
<keyword evidence="5 7" id="KW-0413">Isomerase</keyword>
<comment type="similarity">
    <text evidence="4 7">Belongs to the NanE family.</text>
</comment>
<dbReference type="GO" id="GO:0005829">
    <property type="term" value="C:cytosol"/>
    <property type="evidence" value="ECO:0007669"/>
    <property type="project" value="TreeGrafter"/>
</dbReference>
<evidence type="ECO:0000256" key="2">
    <source>
        <dbReference type="ARBA" id="ARBA00002147"/>
    </source>
</evidence>
<sequence length="226" mass="25399">MINKFKNKLIISCQAIDDEPLNDAYIMSKMAYACQLGGAEILRLSQAEHIKEAKKLINVPVIGLIKEHYVDSEVFITPTMTEVDTLVALGVEIIALDATLRSRPDQESLEQFFKKIKTVYPNQVLMADCSSLEDMVFAEKLGFDLIATTLRGYTKETVNESNVDKNYEFIKSAQKVLKTPLIVEGGIWEINDAKAILKLGVHAVVVGSVITRPQQIVKHWLKKIYE</sequence>
<evidence type="ECO:0000313" key="8">
    <source>
        <dbReference type="EMBL" id="ATX71131.1"/>
    </source>
</evidence>
<keyword evidence="6 7" id="KW-0119">Carbohydrate metabolism</keyword>
<accession>A0A2K8KLC8</accession>
<dbReference type="CDD" id="cd04729">
    <property type="entry name" value="NanE"/>
    <property type="match status" value="1"/>
</dbReference>
<dbReference type="UniPathway" id="UPA00629">
    <property type="reaction ID" value="UER00682"/>
</dbReference>
<dbReference type="InterPro" id="IPR013785">
    <property type="entry name" value="Aldolase_TIM"/>
</dbReference>
<dbReference type="NCBIfam" id="NF002231">
    <property type="entry name" value="PRK01130.1"/>
    <property type="match status" value="1"/>
</dbReference>
<protein>
    <recommendedName>
        <fullName evidence="7">Putative N-acetylmannosamine-6-phosphate 2-epimerase</fullName>
        <ecNumber evidence="7">5.1.3.9</ecNumber>
    </recommendedName>
    <alternativeName>
        <fullName evidence="7">ManNAc-6-P epimerase</fullName>
    </alternativeName>
</protein>
<evidence type="ECO:0000256" key="7">
    <source>
        <dbReference type="HAMAP-Rule" id="MF_01235"/>
    </source>
</evidence>
<organism evidence="8 9">
    <name type="scientific">Spiroplasma clarkii</name>
    <dbReference type="NCBI Taxonomy" id="2139"/>
    <lineage>
        <taxon>Bacteria</taxon>
        <taxon>Bacillati</taxon>
        <taxon>Mycoplasmatota</taxon>
        <taxon>Mollicutes</taxon>
        <taxon>Entomoplasmatales</taxon>
        <taxon>Spiroplasmataceae</taxon>
        <taxon>Spiroplasma</taxon>
    </lineage>
</organism>
<evidence type="ECO:0000256" key="1">
    <source>
        <dbReference type="ARBA" id="ARBA00000056"/>
    </source>
</evidence>